<dbReference type="AlphaFoldDB" id="A0A024GPS3"/>
<proteinExistence type="predicted"/>
<evidence type="ECO:0000313" key="2">
    <source>
        <dbReference type="Proteomes" id="UP000053237"/>
    </source>
</evidence>
<comment type="caution">
    <text evidence="1">The sequence shown here is derived from an EMBL/GenBank/DDBJ whole genome shotgun (WGS) entry which is preliminary data.</text>
</comment>
<dbReference type="Proteomes" id="UP000053237">
    <property type="component" value="Unassembled WGS sequence"/>
</dbReference>
<dbReference type="InParanoid" id="A0A024GPS3"/>
<gene>
    <name evidence="1" type="ORF">BN9_099340</name>
</gene>
<evidence type="ECO:0000313" key="1">
    <source>
        <dbReference type="EMBL" id="CCI48735.1"/>
    </source>
</evidence>
<reference evidence="1 2" key="1">
    <citation type="submission" date="2012-05" db="EMBL/GenBank/DDBJ databases">
        <title>Recombination and specialization in a pathogen metapopulation.</title>
        <authorList>
            <person name="Gardiner A."/>
            <person name="Kemen E."/>
            <person name="Schultz-Larsen T."/>
            <person name="MacLean D."/>
            <person name="Van Oosterhout C."/>
            <person name="Jones J.D.G."/>
        </authorList>
    </citation>
    <scope>NUCLEOTIDE SEQUENCE [LARGE SCALE GENOMIC DNA]</scope>
    <source>
        <strain evidence="1 2">Ac Nc2</strain>
    </source>
</reference>
<name>A0A024GPS3_9STRA</name>
<dbReference type="EMBL" id="CAIX01000245">
    <property type="protein sequence ID" value="CCI48735.1"/>
    <property type="molecule type" value="Genomic_DNA"/>
</dbReference>
<organism evidence="1 2">
    <name type="scientific">Albugo candida</name>
    <dbReference type="NCBI Taxonomy" id="65357"/>
    <lineage>
        <taxon>Eukaryota</taxon>
        <taxon>Sar</taxon>
        <taxon>Stramenopiles</taxon>
        <taxon>Oomycota</taxon>
        <taxon>Peronosporomycetes</taxon>
        <taxon>Albuginales</taxon>
        <taxon>Albuginaceae</taxon>
        <taxon>Albugo</taxon>
    </lineage>
</organism>
<accession>A0A024GPS3</accession>
<sequence>MENVYHVVSFGNENYPTHRVIGQRMARTTTIRQRHLNREFWKSHNKLIHFEIHSAQPILLNMRKFQTRFNLVPLAFNVIAIREDFKRSTCQDTRETPLNEGSLNTQENPNTQLLKICVVLSKDDSSLYILDKKILQACTLFVQSAKVARRAYGSDEKSDPTIQSFADGQLANLSLLPSNPPRTRIRVALAFLLVCAEPAALIHGITESHRMILALRVDPASLQAECARLVRNTVFESTQCLQ</sequence>
<protein>
    <submittedName>
        <fullName evidence="1">Uncharacterized protein</fullName>
    </submittedName>
</protein>
<keyword evidence="2" id="KW-1185">Reference proteome</keyword>